<dbReference type="EMBL" id="CP068053">
    <property type="protein sequence ID" value="QQS99368.1"/>
    <property type="molecule type" value="Genomic_DNA"/>
</dbReference>
<sequence length="109" mass="12401">MKSKAAVLIGLLIVLLILLFVFMRPGIVAEQVEIVEKYYPQGEAGTAIGIETNEVIDVTKNDQGSSCAMKFSNDKILEIDCDRYLDFRNHETVYIEYDGKQITDIRRKK</sequence>
<name>A0A974NKG8_PERPY</name>
<evidence type="ECO:0000313" key="2">
    <source>
        <dbReference type="Proteomes" id="UP000595254"/>
    </source>
</evidence>
<proteinExistence type="predicted"/>
<gene>
    <name evidence="1" type="ORF">I6J18_17285</name>
</gene>
<dbReference type="KEGG" id="ppsr:I6J18_17285"/>
<dbReference type="AlphaFoldDB" id="A0A974NKG8"/>
<evidence type="ECO:0000313" key="1">
    <source>
        <dbReference type="EMBL" id="QQS99368.1"/>
    </source>
</evidence>
<dbReference type="Proteomes" id="UP000595254">
    <property type="component" value="Chromosome"/>
</dbReference>
<keyword evidence="2" id="KW-1185">Reference proteome</keyword>
<accession>A0A974NKG8</accession>
<protein>
    <submittedName>
        <fullName evidence="1">Uncharacterized protein</fullName>
    </submittedName>
</protein>
<dbReference type="RefSeq" id="WP_051387414.1">
    <property type="nucleotide sequence ID" value="NZ_CP068053.1"/>
</dbReference>
<organism evidence="1 2">
    <name type="scientific">Peribacillus psychrosaccharolyticus</name>
    <name type="common">Bacillus psychrosaccharolyticus</name>
    <dbReference type="NCBI Taxonomy" id="1407"/>
    <lineage>
        <taxon>Bacteria</taxon>
        <taxon>Bacillati</taxon>
        <taxon>Bacillota</taxon>
        <taxon>Bacilli</taxon>
        <taxon>Bacillales</taxon>
        <taxon>Bacillaceae</taxon>
        <taxon>Peribacillus</taxon>
    </lineage>
</organism>
<reference evidence="1 2" key="1">
    <citation type="submission" date="2021-01" db="EMBL/GenBank/DDBJ databases">
        <title>FDA dAtabase for Regulatory Grade micrObial Sequences (FDA-ARGOS): Supporting development and validation of Infectious Disease Dx tests.</title>
        <authorList>
            <person name="Nelson B."/>
            <person name="Plummer A."/>
            <person name="Tallon L."/>
            <person name="Sadzewicz L."/>
            <person name="Zhao X."/>
            <person name="Boylan J."/>
            <person name="Ott S."/>
            <person name="Bowen H."/>
            <person name="Vavikolanu K."/>
            <person name="Mehta A."/>
            <person name="Aluvathingal J."/>
            <person name="Nadendla S."/>
            <person name="Myers T."/>
            <person name="Yan Y."/>
            <person name="Sichtig H."/>
        </authorList>
    </citation>
    <scope>NUCLEOTIDE SEQUENCE [LARGE SCALE GENOMIC DNA]</scope>
    <source>
        <strain evidence="1 2">FDAARGOS_1161</strain>
    </source>
</reference>